<evidence type="ECO:0000256" key="16">
    <source>
        <dbReference type="ARBA" id="ARBA00023242"/>
    </source>
</evidence>
<evidence type="ECO:0000256" key="14">
    <source>
        <dbReference type="ARBA" id="ARBA00023161"/>
    </source>
</evidence>
<dbReference type="Proteomes" id="UP000265140">
    <property type="component" value="Chromosome 11"/>
</dbReference>
<evidence type="ECO:0000256" key="17">
    <source>
        <dbReference type="ARBA" id="ARBA00023273"/>
    </source>
</evidence>
<proteinExistence type="inferred from homology"/>
<evidence type="ECO:0000256" key="8">
    <source>
        <dbReference type="ARBA" id="ARBA00022490"/>
    </source>
</evidence>
<keyword evidence="15" id="KW-0508">mRNA splicing</keyword>
<evidence type="ECO:0000256" key="1">
    <source>
        <dbReference type="ARBA" id="ARBA00004210"/>
    </source>
</evidence>
<evidence type="ECO:0000256" key="6">
    <source>
        <dbReference type="ARBA" id="ARBA00019964"/>
    </source>
</evidence>
<reference evidence="20" key="2">
    <citation type="submission" date="2020-02" db="EMBL/GenBank/DDBJ databases">
        <title>Esox lucius (northern pike) genome, fEsoLuc1, primary haplotype.</title>
        <authorList>
            <person name="Myers G."/>
            <person name="Karagic N."/>
            <person name="Meyer A."/>
            <person name="Pippel M."/>
            <person name="Reichard M."/>
            <person name="Winkler S."/>
            <person name="Tracey A."/>
            <person name="Sims Y."/>
            <person name="Howe K."/>
            <person name="Rhie A."/>
            <person name="Formenti G."/>
            <person name="Durbin R."/>
            <person name="Fedrigo O."/>
            <person name="Jarvis E.D."/>
        </authorList>
    </citation>
    <scope>NUCLEOTIDE SEQUENCE [LARGE SCALE GENOMIC DNA]</scope>
</reference>
<evidence type="ECO:0000256" key="12">
    <source>
        <dbReference type="ARBA" id="ARBA00022845"/>
    </source>
</evidence>
<comment type="similarity">
    <text evidence="5">Belongs to the CASC3 family.</text>
</comment>
<accession>A0A6Q2Z7V4</accession>
<feature type="compositionally biased region" description="Basic and acidic residues" evidence="18">
    <location>
        <begin position="430"/>
        <end position="448"/>
    </location>
</feature>
<keyword evidence="9" id="KW-0507">mRNA processing</keyword>
<keyword evidence="16" id="KW-0539">Nucleus</keyword>
<feature type="compositionally biased region" description="Acidic residues" evidence="18">
    <location>
        <begin position="93"/>
        <end position="102"/>
    </location>
</feature>
<feature type="compositionally biased region" description="Gly residues" evidence="18">
    <location>
        <begin position="517"/>
        <end position="533"/>
    </location>
</feature>
<dbReference type="GO" id="GO:0003729">
    <property type="term" value="F:mRNA binding"/>
    <property type="evidence" value="ECO:0007669"/>
    <property type="project" value="InterPro"/>
</dbReference>
<dbReference type="GO" id="GO:0010494">
    <property type="term" value="C:cytoplasmic stress granule"/>
    <property type="evidence" value="ECO:0007669"/>
    <property type="project" value="UniProtKB-SubCell"/>
</dbReference>
<evidence type="ECO:0000256" key="9">
    <source>
        <dbReference type="ARBA" id="ARBA00022664"/>
    </source>
</evidence>
<evidence type="ECO:0000256" key="11">
    <source>
        <dbReference type="ARBA" id="ARBA00022816"/>
    </source>
</evidence>
<evidence type="ECO:0000259" key="19">
    <source>
        <dbReference type="SMART" id="SM01044"/>
    </source>
</evidence>
<evidence type="ECO:0000313" key="21">
    <source>
        <dbReference type="Proteomes" id="UP000265140"/>
    </source>
</evidence>
<sequence length="766" mass="84081">MADRRRRRRRASQDSDEDDESVSGSDSEKSLSTTIKPRGGDPEPIESPAVRVVPKIDAESECVSIHLVFVSTAVISDYESEDPDKNCSHSEGGDDEEEEDEVQTPAAEAKPSPVLDTDTLAADELHEGVEEDEGQEGKKEERVSKEVKCEDKDNLAGERQSGDGQESTDDPENKGTKPGLKLDDDQDRNNPAYIPRKGMFFEHDVRGSTQEEERPKGRNRKLWKDEGRWEHDRFREEEQAPKSRDELIAIYGYDIRNGGDRSYRQRKPRHSTSPVRDKRWRDGDRERPVRGSWQQGGNPNSRAPPASSPQQSGTSPLNAPNTQRNPTSTTRPSPQPPPRGFQGNRPPQAQHRVDRNQESQRPGPKAEPTHIRSSPSVDGERTPRGRGGWGSHTERSPSVVVEDVRSEEDDEQSAATATASQSAYHHNHGGKGDRERESDTPRRQEQHRGGSSPAADSTATRDASPPPERPVEKKSYSLARRTRTRPTDLGKQASLEESAPGVSPSTLKSEPWQGPGPRQGEGDPGSGSQGTGLTGLDQNLARLSLAGQNWAQNQPSYLRAEMSGIPNNMHMGGGSAQYSNMEEMGAGNRAKRYSAQRQRPVPEPAAPMHIGVMDGHYYEPMSYQGPIYTHGDGPAPLPPQGMLVQPEMHLAHPGLHPHQSAGPMPNPALYAAPSVSMSPGQPPPQQLLAPPFYPPPGVMTFGNTNYPYPAGASLPPMYNPQSQVYGGVTYYDTMQQQAQPKPSPPRRSSQPVTVKPPPPEVAYVPE</sequence>
<name>A0A6Q2Z7V4_ESOLU</name>
<feature type="compositionally biased region" description="Basic and acidic residues" evidence="18">
    <location>
        <begin position="275"/>
        <end position="289"/>
    </location>
</feature>
<feature type="compositionally biased region" description="Low complexity" evidence="18">
    <location>
        <begin position="413"/>
        <end position="423"/>
    </location>
</feature>
<feature type="domain" description="Btz" evidence="19">
    <location>
        <begin position="154"/>
        <end position="260"/>
    </location>
</feature>
<feature type="region of interest" description="Disordered" evidence="18">
    <location>
        <begin position="728"/>
        <end position="766"/>
    </location>
</feature>
<keyword evidence="11" id="KW-0509">mRNA transport</keyword>
<feature type="compositionally biased region" description="Basic and acidic residues" evidence="18">
    <location>
        <begin position="199"/>
        <end position="247"/>
    </location>
</feature>
<feature type="region of interest" description="Disordered" evidence="18">
    <location>
        <begin position="1"/>
        <end position="49"/>
    </location>
</feature>
<evidence type="ECO:0000313" key="20">
    <source>
        <dbReference type="Ensembl" id="ENSELUP00000073938.2"/>
    </source>
</evidence>
<evidence type="ECO:0000256" key="13">
    <source>
        <dbReference type="ARBA" id="ARBA00022884"/>
    </source>
</evidence>
<dbReference type="InterPro" id="IPR018545">
    <property type="entry name" value="Btz_dom"/>
</dbReference>
<dbReference type="InterPro" id="IPR028544">
    <property type="entry name" value="CASC3"/>
</dbReference>
<dbReference type="GO" id="GO:0000184">
    <property type="term" value="P:nuclear-transcribed mRNA catabolic process, nonsense-mediated decay"/>
    <property type="evidence" value="ECO:0007669"/>
    <property type="project" value="UniProtKB-KW"/>
</dbReference>
<keyword evidence="13" id="KW-0694">RNA-binding</keyword>
<dbReference type="GO" id="GO:0008380">
    <property type="term" value="P:RNA splicing"/>
    <property type="evidence" value="ECO:0007669"/>
    <property type="project" value="UniProtKB-KW"/>
</dbReference>
<dbReference type="GO" id="GO:0030425">
    <property type="term" value="C:dendrite"/>
    <property type="evidence" value="ECO:0007669"/>
    <property type="project" value="UniProtKB-SubCell"/>
</dbReference>
<feature type="compositionally biased region" description="Low complexity" evidence="18">
    <location>
        <begin position="735"/>
        <end position="751"/>
    </location>
</feature>
<dbReference type="Pfam" id="PF09405">
    <property type="entry name" value="Btz"/>
    <property type="match status" value="1"/>
</dbReference>
<dbReference type="Bgee" id="ENSELUG00000015093">
    <property type="expression patterns" value="Expressed in embryo and 15 other cell types or tissues"/>
</dbReference>
<evidence type="ECO:0000256" key="18">
    <source>
        <dbReference type="SAM" id="MobiDB-lite"/>
    </source>
</evidence>
<dbReference type="PANTHER" id="PTHR13434:SF0">
    <property type="entry name" value="PROTEIN CASC3"/>
    <property type="match status" value="1"/>
</dbReference>
<dbReference type="GO" id="GO:0006397">
    <property type="term" value="P:mRNA processing"/>
    <property type="evidence" value="ECO:0007669"/>
    <property type="project" value="UniProtKB-KW"/>
</dbReference>
<protein>
    <recommendedName>
        <fullName evidence="6">Protein CASC3</fullName>
    </recommendedName>
</protein>
<feature type="compositionally biased region" description="Basic and acidic residues" evidence="18">
    <location>
        <begin position="83"/>
        <end position="92"/>
    </location>
</feature>
<dbReference type="PANTHER" id="PTHR13434">
    <property type="entry name" value="PROTEIN CASC3"/>
    <property type="match status" value="1"/>
</dbReference>
<dbReference type="Ensembl" id="ENSELUT00000076663.2">
    <property type="protein sequence ID" value="ENSELUP00000073938.2"/>
    <property type="gene ID" value="ENSELUG00000015093.3"/>
</dbReference>
<dbReference type="GO" id="GO:0035145">
    <property type="term" value="C:exon-exon junction complex"/>
    <property type="evidence" value="ECO:0007669"/>
    <property type="project" value="InterPro"/>
</dbReference>
<keyword evidence="7" id="KW-0813">Transport</keyword>
<feature type="compositionally biased region" description="Basic and acidic residues" evidence="18">
    <location>
        <begin position="171"/>
        <end position="183"/>
    </location>
</feature>
<reference evidence="21" key="1">
    <citation type="journal article" date="2014" name="PLoS ONE">
        <title>The genome and linkage map of the northern pike (Esox lucius): conserved synteny revealed between the salmonid sister group and the Neoteleostei.</title>
        <authorList>
            <person name="Rondeau E.B."/>
            <person name="Minkley D.R."/>
            <person name="Leong J.S."/>
            <person name="Messmer A.M."/>
            <person name="Jantzen J.R."/>
            <person name="von Schalburg K.R."/>
            <person name="Lemon C."/>
            <person name="Bird N.H."/>
            <person name="Koop B.F."/>
        </authorList>
    </citation>
    <scope>NUCLEOTIDE SEQUENCE</scope>
</reference>
<gene>
    <name evidence="20" type="primary">CASC3</name>
</gene>
<keyword evidence="21" id="KW-1185">Reference proteome</keyword>
<evidence type="ECO:0000256" key="7">
    <source>
        <dbReference type="ARBA" id="ARBA00022448"/>
    </source>
</evidence>
<keyword evidence="17" id="KW-0966">Cell projection</keyword>
<dbReference type="GO" id="GO:0051028">
    <property type="term" value="P:mRNA transport"/>
    <property type="evidence" value="ECO:0007669"/>
    <property type="project" value="UniProtKB-KW"/>
</dbReference>
<evidence type="ECO:0000256" key="10">
    <source>
        <dbReference type="ARBA" id="ARBA00022728"/>
    </source>
</evidence>
<feature type="compositionally biased region" description="Low complexity" evidence="18">
    <location>
        <begin position="297"/>
        <end position="332"/>
    </location>
</feature>
<dbReference type="GO" id="GO:0048471">
    <property type="term" value="C:perinuclear region of cytoplasm"/>
    <property type="evidence" value="ECO:0007669"/>
    <property type="project" value="UniProtKB-SubCell"/>
</dbReference>
<reference evidence="20" key="3">
    <citation type="submission" date="2025-08" db="UniProtKB">
        <authorList>
            <consortium name="Ensembl"/>
        </authorList>
    </citation>
    <scope>IDENTIFICATION</scope>
</reference>
<dbReference type="AlphaFoldDB" id="A0A6Q2Z7V4"/>
<keyword evidence="14" id="KW-0866">Nonsense-mediated mRNA decay</keyword>
<keyword evidence="12" id="KW-0810">Translation regulation</keyword>
<dbReference type="GO" id="GO:0016607">
    <property type="term" value="C:nuclear speck"/>
    <property type="evidence" value="ECO:0007669"/>
    <property type="project" value="UniProtKB-SubCell"/>
</dbReference>
<dbReference type="GO" id="GO:0006417">
    <property type="term" value="P:regulation of translation"/>
    <property type="evidence" value="ECO:0007669"/>
    <property type="project" value="UniProtKB-KW"/>
</dbReference>
<evidence type="ECO:0000256" key="2">
    <source>
        <dbReference type="ARBA" id="ARBA00004279"/>
    </source>
</evidence>
<keyword evidence="8" id="KW-0963">Cytoplasm</keyword>
<dbReference type="SMART" id="SM01044">
    <property type="entry name" value="Btz"/>
    <property type="match status" value="1"/>
</dbReference>
<evidence type="ECO:0000256" key="15">
    <source>
        <dbReference type="ARBA" id="ARBA00023187"/>
    </source>
</evidence>
<comment type="subcellular location">
    <subcellularLocation>
        <location evidence="2">Cell projection</location>
        <location evidence="2">Dendrite</location>
    </subcellularLocation>
    <subcellularLocation>
        <location evidence="1">Cytoplasm</location>
        <location evidence="1">Stress granule</location>
    </subcellularLocation>
    <subcellularLocation>
        <location evidence="4">Cytoplasm</location>
        <location evidence="4">Perinuclear region</location>
    </subcellularLocation>
    <subcellularLocation>
        <location evidence="3">Nucleus speckle</location>
    </subcellularLocation>
</comment>
<feature type="compositionally biased region" description="Basic and acidic residues" evidence="18">
    <location>
        <begin position="135"/>
        <end position="156"/>
    </location>
</feature>
<evidence type="ECO:0000256" key="3">
    <source>
        <dbReference type="ARBA" id="ARBA00004324"/>
    </source>
</evidence>
<feature type="compositionally biased region" description="Basic residues" evidence="18">
    <location>
        <begin position="1"/>
        <end position="10"/>
    </location>
</feature>
<evidence type="ECO:0000256" key="4">
    <source>
        <dbReference type="ARBA" id="ARBA00004556"/>
    </source>
</evidence>
<dbReference type="GO" id="GO:0005681">
    <property type="term" value="C:spliceosomal complex"/>
    <property type="evidence" value="ECO:0007669"/>
    <property type="project" value="UniProtKB-KW"/>
</dbReference>
<reference evidence="20" key="4">
    <citation type="submission" date="2025-09" db="UniProtKB">
        <authorList>
            <consortium name="Ensembl"/>
        </authorList>
    </citation>
    <scope>IDENTIFICATION</scope>
</reference>
<dbReference type="GeneTree" id="ENSGT00390000006930"/>
<evidence type="ECO:0000256" key="5">
    <source>
        <dbReference type="ARBA" id="ARBA00009548"/>
    </source>
</evidence>
<organism evidence="20 21">
    <name type="scientific">Esox lucius</name>
    <name type="common">Northern pike</name>
    <dbReference type="NCBI Taxonomy" id="8010"/>
    <lineage>
        <taxon>Eukaryota</taxon>
        <taxon>Metazoa</taxon>
        <taxon>Chordata</taxon>
        <taxon>Craniata</taxon>
        <taxon>Vertebrata</taxon>
        <taxon>Euteleostomi</taxon>
        <taxon>Actinopterygii</taxon>
        <taxon>Neopterygii</taxon>
        <taxon>Teleostei</taxon>
        <taxon>Protacanthopterygii</taxon>
        <taxon>Esociformes</taxon>
        <taxon>Esocidae</taxon>
        <taxon>Esox</taxon>
    </lineage>
</organism>
<keyword evidence="10" id="KW-0747">Spliceosome</keyword>
<feature type="region of interest" description="Disordered" evidence="18">
    <location>
        <begin position="76"/>
        <end position="535"/>
    </location>
</feature>